<dbReference type="InterPro" id="IPR036615">
    <property type="entry name" value="Mur_ligase_C_dom_sf"/>
</dbReference>
<dbReference type="Gene3D" id="3.90.190.20">
    <property type="entry name" value="Mur ligase, C-terminal domain"/>
    <property type="match status" value="1"/>
</dbReference>
<dbReference type="GO" id="GO:0016881">
    <property type="term" value="F:acid-amino acid ligase activity"/>
    <property type="evidence" value="ECO:0007669"/>
    <property type="project" value="InterPro"/>
</dbReference>
<dbReference type="SUPFAM" id="SSF53244">
    <property type="entry name" value="MurD-like peptide ligases, peptide-binding domain"/>
    <property type="match status" value="1"/>
</dbReference>
<dbReference type="InterPro" id="IPR004101">
    <property type="entry name" value="Mur_ligase_C"/>
</dbReference>
<feature type="transmembrane region" description="Helical" evidence="4">
    <location>
        <begin position="105"/>
        <end position="126"/>
    </location>
</feature>
<dbReference type="SUPFAM" id="SSF53623">
    <property type="entry name" value="MurD-like peptide ligases, catalytic domain"/>
    <property type="match status" value="1"/>
</dbReference>
<dbReference type="EMBL" id="AQQY01000002">
    <property type="protein sequence ID" value="KCV82854.1"/>
    <property type="molecule type" value="Genomic_DNA"/>
</dbReference>
<comment type="caution">
    <text evidence="7">The sequence shown here is derived from an EMBL/GenBank/DDBJ whole genome shotgun (WGS) entry which is preliminary data.</text>
</comment>
<organism evidence="7 8">
    <name type="scientific">Actibacterium atlanticum</name>
    <dbReference type="NCBI Taxonomy" id="1461693"/>
    <lineage>
        <taxon>Bacteria</taxon>
        <taxon>Pseudomonadati</taxon>
        <taxon>Pseudomonadota</taxon>
        <taxon>Alphaproteobacteria</taxon>
        <taxon>Rhodobacterales</taxon>
        <taxon>Roseobacteraceae</taxon>
        <taxon>Actibacterium</taxon>
    </lineage>
</organism>
<keyword evidence="1 7" id="KW-0436">Ligase</keyword>
<dbReference type="GO" id="GO:0005524">
    <property type="term" value="F:ATP binding"/>
    <property type="evidence" value="ECO:0007669"/>
    <property type="project" value="UniProtKB-KW"/>
</dbReference>
<dbReference type="STRING" id="1461693.ATO10_04572"/>
<accession>A0A058ZML6</accession>
<keyword evidence="4" id="KW-1133">Transmembrane helix</keyword>
<dbReference type="RefSeq" id="WP_051597950.1">
    <property type="nucleotide sequence ID" value="NZ_AQQY01000002.1"/>
</dbReference>
<proteinExistence type="predicted"/>
<evidence type="ECO:0000256" key="4">
    <source>
        <dbReference type="SAM" id="Phobius"/>
    </source>
</evidence>
<dbReference type="InterPro" id="IPR013221">
    <property type="entry name" value="Mur_ligase_cen"/>
</dbReference>
<evidence type="ECO:0000256" key="2">
    <source>
        <dbReference type="ARBA" id="ARBA00022741"/>
    </source>
</evidence>
<feature type="transmembrane region" description="Helical" evidence="4">
    <location>
        <begin position="52"/>
        <end position="85"/>
    </location>
</feature>
<dbReference type="Proteomes" id="UP000024836">
    <property type="component" value="Unassembled WGS sequence"/>
</dbReference>
<evidence type="ECO:0000313" key="8">
    <source>
        <dbReference type="Proteomes" id="UP000024836"/>
    </source>
</evidence>
<dbReference type="eggNOG" id="COG0770">
    <property type="taxonomic scope" value="Bacteria"/>
</dbReference>
<feature type="domain" description="Mur ligase C-terminal" evidence="5">
    <location>
        <begin position="388"/>
        <end position="509"/>
    </location>
</feature>
<evidence type="ECO:0000313" key="7">
    <source>
        <dbReference type="EMBL" id="KCV82854.1"/>
    </source>
</evidence>
<dbReference type="Pfam" id="PF02875">
    <property type="entry name" value="Mur_ligase_C"/>
    <property type="match status" value="1"/>
</dbReference>
<evidence type="ECO:0000256" key="3">
    <source>
        <dbReference type="ARBA" id="ARBA00022840"/>
    </source>
</evidence>
<dbReference type="AlphaFoldDB" id="A0A058ZML6"/>
<gene>
    <name evidence="7" type="ORF">ATO10_04572</name>
</gene>
<keyword evidence="3" id="KW-0067">ATP-binding</keyword>
<dbReference type="PANTHER" id="PTHR43024">
    <property type="entry name" value="UDP-N-ACETYLMURAMOYL-TRIPEPTIDE--D-ALANYL-D-ALANINE LIGASE"/>
    <property type="match status" value="1"/>
</dbReference>
<dbReference type="Gene3D" id="3.40.1190.10">
    <property type="entry name" value="Mur-like, catalytic domain"/>
    <property type="match status" value="1"/>
</dbReference>
<sequence length="524" mass="57232">MIFLAKALFAAAFAYFLKHRMHTLLTYFQQEEYNGVRYLTALREVRLFDVRASVVIVAGIIAMLLGLAPTLGFLIVAAALGYIGWDESRYKYKKPLVLTERVRRIRALAAALLVVPFVLSVCWLWLAVIAVQIVPLTQILANRILTPFQTRINDGYVTQAREKLARMEPMTIGITGSFGKTTVKHILAELLEASGPVFYSKGSINTVLGLTRHIRQRLQWGHKYFIAEMGAYGIGSIKRLCDFAQPSIGIVTAVGDAHTERFGSVEAIAVAKSELVEEVTKRGGTSVINADVLRYAPFQKLKAATPDQVISVGFKDADVIVTAEAGKGGVWTISLAGDAIPDITYTLPLLGDHNVLNSALAVVMVLIVDPKVVADLPHFTATVAQIKHRLQRVESPGQALVLDDAYNANENGFKAAVSVMHDLARERGGRAILVTPGIAELGPEHDAVHTRLGEHCNGLVDVVYAVNPARIESFTGALDAGQMAVHPVASFNQAKALFAQDMRPEDVILYENDLPDVLEETRFL</sequence>
<protein>
    <submittedName>
        <fullName evidence="7">Mur ligase middle domain-containing protein</fullName>
    </submittedName>
</protein>
<evidence type="ECO:0000256" key="1">
    <source>
        <dbReference type="ARBA" id="ARBA00022598"/>
    </source>
</evidence>
<feature type="domain" description="Mur ligase central" evidence="6">
    <location>
        <begin position="174"/>
        <end position="364"/>
    </location>
</feature>
<dbReference type="OrthoDB" id="9801978at2"/>
<dbReference type="PANTHER" id="PTHR43024:SF1">
    <property type="entry name" value="UDP-N-ACETYLMURAMOYL-TRIPEPTIDE--D-ALANYL-D-ALANINE LIGASE"/>
    <property type="match status" value="1"/>
</dbReference>
<reference evidence="7 8" key="1">
    <citation type="submission" date="2013-04" db="EMBL/GenBank/DDBJ databases">
        <title>Shimia sp. 22II-S11-Z10 Genome Sequencing.</title>
        <authorList>
            <person name="Lai Q."/>
            <person name="Li G."/>
            <person name="Shao Z."/>
        </authorList>
    </citation>
    <scope>NUCLEOTIDE SEQUENCE [LARGE SCALE GENOMIC DNA]</scope>
    <source>
        <strain evidence="8">22II-S11-Z10</strain>
    </source>
</reference>
<evidence type="ECO:0000259" key="5">
    <source>
        <dbReference type="Pfam" id="PF02875"/>
    </source>
</evidence>
<dbReference type="PATRIC" id="fig|1461693.3.peg.933"/>
<keyword evidence="8" id="KW-1185">Reference proteome</keyword>
<keyword evidence="2" id="KW-0547">Nucleotide-binding</keyword>
<dbReference type="InterPro" id="IPR051046">
    <property type="entry name" value="MurCDEF_CellWall_CoF430Synth"/>
</dbReference>
<dbReference type="Pfam" id="PF08245">
    <property type="entry name" value="Mur_ligase_M"/>
    <property type="match status" value="1"/>
</dbReference>
<evidence type="ECO:0000259" key="6">
    <source>
        <dbReference type="Pfam" id="PF08245"/>
    </source>
</evidence>
<dbReference type="InterPro" id="IPR036565">
    <property type="entry name" value="Mur-like_cat_sf"/>
</dbReference>
<keyword evidence="4" id="KW-0472">Membrane</keyword>
<keyword evidence="4" id="KW-0812">Transmembrane</keyword>
<name>A0A058ZML6_9RHOB</name>